<comment type="subcellular location">
    <subcellularLocation>
        <location evidence="1">Membrane</location>
        <topology evidence="1">Multi-pass membrane protein</topology>
    </subcellularLocation>
</comment>
<evidence type="ECO:0000313" key="8">
    <source>
        <dbReference type="EMBL" id="ANU78117.1"/>
    </source>
</evidence>
<proteinExistence type="predicted"/>
<dbReference type="KEGG" id="byl:A4V09_21660"/>
<dbReference type="InterPro" id="IPR051475">
    <property type="entry name" value="Diverse_Ion_Transporter"/>
</dbReference>
<keyword evidence="3 6" id="KW-0812">Transmembrane</keyword>
<evidence type="ECO:0000256" key="1">
    <source>
        <dbReference type="ARBA" id="ARBA00004141"/>
    </source>
</evidence>
<feature type="transmembrane region" description="Helical" evidence="6">
    <location>
        <begin position="82"/>
        <end position="98"/>
    </location>
</feature>
<feature type="transmembrane region" description="Helical" evidence="6">
    <location>
        <begin position="207"/>
        <end position="226"/>
    </location>
</feature>
<gene>
    <name evidence="8" type="ORF">A4V09_21660</name>
</gene>
<dbReference type="OrthoDB" id="3177666at2"/>
<evidence type="ECO:0000256" key="3">
    <source>
        <dbReference type="ARBA" id="ARBA00022692"/>
    </source>
</evidence>
<feature type="transmembrane region" description="Helical" evidence="6">
    <location>
        <begin position="287"/>
        <end position="310"/>
    </location>
</feature>
<dbReference type="Proteomes" id="UP000092574">
    <property type="component" value="Chromosome"/>
</dbReference>
<feature type="transmembrane region" description="Helical" evidence="6">
    <location>
        <begin position="165"/>
        <end position="187"/>
    </location>
</feature>
<keyword evidence="9" id="KW-1185">Reference proteome</keyword>
<organism evidence="8 9">
    <name type="scientific">Blautia pseudococcoides</name>
    <dbReference type="NCBI Taxonomy" id="1796616"/>
    <lineage>
        <taxon>Bacteria</taxon>
        <taxon>Bacillati</taxon>
        <taxon>Bacillota</taxon>
        <taxon>Clostridia</taxon>
        <taxon>Lachnospirales</taxon>
        <taxon>Lachnospiraceae</taxon>
        <taxon>Blautia</taxon>
    </lineage>
</organism>
<feature type="transmembrane region" description="Helical" evidence="6">
    <location>
        <begin position="322"/>
        <end position="342"/>
    </location>
</feature>
<keyword evidence="2" id="KW-0813">Transport</keyword>
<feature type="transmembrane region" description="Helical" evidence="6">
    <location>
        <begin position="354"/>
        <end position="380"/>
    </location>
</feature>
<dbReference type="STRING" id="1796616.A4V09_21660"/>
<dbReference type="PANTHER" id="PTHR43568:SF1">
    <property type="entry name" value="P PROTEIN"/>
    <property type="match status" value="1"/>
</dbReference>
<dbReference type="EMBL" id="CP015405">
    <property type="protein sequence ID" value="ANU78117.1"/>
    <property type="molecule type" value="Genomic_DNA"/>
</dbReference>
<dbReference type="Pfam" id="PF03600">
    <property type="entry name" value="CitMHS"/>
    <property type="match status" value="1"/>
</dbReference>
<sequence length="381" mass="42441">MRWMTMRSLLYKTLREETVFCISLLFALLSMLAVKPDAEYAGYIDLRTLCLLFCLMAVTAGFQKCGIFRILAEKLLGAQNHMRGLALALVLLPFFCSMVITNDVALLTFVPFTILVLHIIKQDRHTAPIIVLQTIAANLGSMATPPGNPQNLFLCSRYGLGMGEFFLTMLPFTAISLILLLFCIRFVRQEPVRVYFKESSPLEHPRLLAVFTVLFLLCLLTIFHVLPYQALTLCVIVCLILLSRDIFWNVDYFLLATFVCFFVFSGNLGRMETMRSFLSACMTKNGMLTSVLSSQIISNVPAAVLLSSFTENWKALLVGTNLGGLGTPIASLASLISMKFYLKTEEGDFRSYLLLFLALNAVGLVILLTAAYILSAAGFLF</sequence>
<evidence type="ECO:0000256" key="5">
    <source>
        <dbReference type="ARBA" id="ARBA00023136"/>
    </source>
</evidence>
<evidence type="ECO:0000259" key="7">
    <source>
        <dbReference type="Pfam" id="PF03600"/>
    </source>
</evidence>
<evidence type="ECO:0000256" key="6">
    <source>
        <dbReference type="SAM" id="Phobius"/>
    </source>
</evidence>
<keyword evidence="5 6" id="KW-0472">Membrane</keyword>
<keyword evidence="4 6" id="KW-1133">Transmembrane helix</keyword>
<feature type="transmembrane region" description="Helical" evidence="6">
    <location>
        <begin position="246"/>
        <end position="266"/>
    </location>
</feature>
<dbReference type="GO" id="GO:0016020">
    <property type="term" value="C:membrane"/>
    <property type="evidence" value="ECO:0007669"/>
    <property type="project" value="UniProtKB-SubCell"/>
</dbReference>
<dbReference type="GO" id="GO:0055085">
    <property type="term" value="P:transmembrane transport"/>
    <property type="evidence" value="ECO:0007669"/>
    <property type="project" value="InterPro"/>
</dbReference>
<feature type="domain" description="Citrate transporter-like" evidence="7">
    <location>
        <begin position="26"/>
        <end position="307"/>
    </location>
</feature>
<evidence type="ECO:0000313" key="9">
    <source>
        <dbReference type="Proteomes" id="UP000092574"/>
    </source>
</evidence>
<feature type="transmembrane region" description="Helical" evidence="6">
    <location>
        <begin position="43"/>
        <end position="62"/>
    </location>
</feature>
<dbReference type="PANTHER" id="PTHR43568">
    <property type="entry name" value="P PROTEIN"/>
    <property type="match status" value="1"/>
</dbReference>
<dbReference type="InterPro" id="IPR004680">
    <property type="entry name" value="Cit_transptr-like_dom"/>
</dbReference>
<name>A0A1C7IEM0_9FIRM</name>
<evidence type="ECO:0000256" key="2">
    <source>
        <dbReference type="ARBA" id="ARBA00022448"/>
    </source>
</evidence>
<evidence type="ECO:0000256" key="4">
    <source>
        <dbReference type="ARBA" id="ARBA00022989"/>
    </source>
</evidence>
<reference evidence="8" key="1">
    <citation type="submission" date="2017-04" db="EMBL/GenBank/DDBJ databases">
        <title>Complete Genome Sequences of Twelve Strains of a Stable Defined Moderately Diverse Mouse Microbiota 2 (sDMDMm2).</title>
        <authorList>
            <person name="Uchimura Y."/>
            <person name="Wyss M."/>
            <person name="Brugiroux S."/>
            <person name="Limenitakis J.P."/>
            <person name="Stecher B."/>
            <person name="McCoy K.D."/>
            <person name="Macpherson A.J."/>
        </authorList>
    </citation>
    <scope>NUCLEOTIDE SEQUENCE</scope>
    <source>
        <strain evidence="8">YL58</strain>
    </source>
</reference>
<protein>
    <submittedName>
        <fullName evidence="8">Citrate transporter</fullName>
    </submittedName>
</protein>
<accession>A0A1C7IEM0</accession>
<dbReference type="AlphaFoldDB" id="A0A1C7IEM0"/>